<comment type="caution">
    <text evidence="2">The sequence shown here is derived from an EMBL/GenBank/DDBJ whole genome shotgun (WGS) entry which is preliminary data.</text>
</comment>
<evidence type="ECO:0008006" key="4">
    <source>
        <dbReference type="Google" id="ProtNLM"/>
    </source>
</evidence>
<proteinExistence type="predicted"/>
<feature type="chain" id="PRO_5015611595" description="DUF1570 domain-containing protein" evidence="1">
    <location>
        <begin position="22"/>
        <end position="423"/>
    </location>
</feature>
<dbReference type="OrthoDB" id="212249at2"/>
<dbReference type="Proteomes" id="UP000237819">
    <property type="component" value="Unassembled WGS sequence"/>
</dbReference>
<evidence type="ECO:0000256" key="1">
    <source>
        <dbReference type="SAM" id="SignalP"/>
    </source>
</evidence>
<dbReference type="EMBL" id="PUHZ01000004">
    <property type="protein sequence ID" value="PQO47679.1"/>
    <property type="molecule type" value="Genomic_DNA"/>
</dbReference>
<dbReference type="AlphaFoldDB" id="A0A2S8GTC9"/>
<feature type="signal peptide" evidence="1">
    <location>
        <begin position="1"/>
        <end position="21"/>
    </location>
</feature>
<evidence type="ECO:0000313" key="3">
    <source>
        <dbReference type="Proteomes" id="UP000237819"/>
    </source>
</evidence>
<gene>
    <name evidence="2" type="ORF">C5Y93_03220</name>
</gene>
<accession>A0A2S8GTC9</accession>
<protein>
    <recommendedName>
        <fullName evidence="4">DUF1570 domain-containing protein</fullName>
    </recommendedName>
</protein>
<reference evidence="2 3" key="1">
    <citation type="submission" date="2018-02" db="EMBL/GenBank/DDBJ databases">
        <title>Comparative genomes isolates from brazilian mangrove.</title>
        <authorList>
            <person name="Araujo J.E."/>
            <person name="Taketani R.G."/>
            <person name="Silva M.C.P."/>
            <person name="Loureco M.V."/>
            <person name="Andreote F.D."/>
        </authorList>
    </citation>
    <scope>NUCLEOTIDE SEQUENCE [LARGE SCALE GENOMIC DNA]</scope>
    <source>
        <strain evidence="2 3">Nap-Phe MGV</strain>
    </source>
</reference>
<name>A0A2S8GTC9_9BACT</name>
<evidence type="ECO:0000313" key="2">
    <source>
        <dbReference type="EMBL" id="PQO47679.1"/>
    </source>
</evidence>
<organism evidence="2 3">
    <name type="scientific">Blastopirellula marina</name>
    <dbReference type="NCBI Taxonomy" id="124"/>
    <lineage>
        <taxon>Bacteria</taxon>
        <taxon>Pseudomonadati</taxon>
        <taxon>Planctomycetota</taxon>
        <taxon>Planctomycetia</taxon>
        <taxon>Pirellulales</taxon>
        <taxon>Pirellulaceae</taxon>
        <taxon>Blastopirellula</taxon>
    </lineage>
</organism>
<keyword evidence="1" id="KW-0732">Signal</keyword>
<sequence>MRVLWVFTLISLICAALPAAADTVYLASGGKLSGNLEETPGDADAPRKIVSPQGIIELAPELIVEVERETPEQIEYRERARKAGMTISDQWELVEWCRQNKMYEESYDHCELILQLDPDHAEARNLLGFQKRNGEWVQREEYMLSRGFVRYNGRWRTHQQVQLMEERRLIRAAQVNWYVKLKRWRESLGTPHERDNHIEFSILRDPMAMNGLIRLLGQESNIKLQRLYIETLGNLEGNVALGFLMDHSVYQNNPDHREMCMIEVLKHRHPLMIEHYSRFLDSYDNGLANRAADCLGVLEYPSAVIPLANVLRSRVIKQEYRQSLGEDRPHEVNGVFHYSLQPPSIWFDVAGPPGFYRRKTLDEFLEDSQSQHVIVWIENQSVYHALRNLTGGRDFGFHAAAWKGWYTQQQVSATPVIQGRRGD</sequence>
<dbReference type="RefSeq" id="WP_105333939.1">
    <property type="nucleotide sequence ID" value="NZ_PUHZ01000004.1"/>
</dbReference>